<reference evidence="1 2" key="1">
    <citation type="submission" date="2015-09" db="EMBL/GenBank/DDBJ databases">
        <title>A metagenomics-based metabolic model of nitrate-dependent anaerobic oxidation of methane by Methanoperedens-like archaea.</title>
        <authorList>
            <person name="Arshad A."/>
            <person name="Speth D.R."/>
            <person name="De Graaf R.M."/>
            <person name="Op Den Camp H.J."/>
            <person name="Jetten M.S."/>
            <person name="Welte C.U."/>
        </authorList>
    </citation>
    <scope>NUCLEOTIDE SEQUENCE [LARGE SCALE GENOMIC DNA]</scope>
</reference>
<sequence length="249" mass="28710">MRDIDEYLLKKYKESKLIEKRDWRTYEQQLMKRVKGAIRNLEPLIDKAINIEIHRGPGRPPELDLKQSVTILLIKELIGKSNRSMASMLDLFSLLSGIDVSYKKVERLYSNYDVSLAILNLHILIMEEKGVKKINACGDGTGYSLSIKKHYASETQIRKDKAKEYSGTKAFVYSFKMMDLDSKMYVAFGMSLKSEKEAFDKAMEMLKRIDIEIESVRLDKYYSSPSYVDRFGKAKVYVIPKKNATLNGS</sequence>
<dbReference type="AlphaFoldDB" id="A0A0P7ZGJ2"/>
<evidence type="ECO:0000313" key="1">
    <source>
        <dbReference type="EMBL" id="KPQ43961.1"/>
    </source>
</evidence>
<organism evidence="1 2">
    <name type="scientific">Candidatus Methanoperedens nitratireducens</name>
    <dbReference type="NCBI Taxonomy" id="1392998"/>
    <lineage>
        <taxon>Archaea</taxon>
        <taxon>Methanobacteriati</taxon>
        <taxon>Methanobacteriota</taxon>
        <taxon>Stenosarchaea group</taxon>
        <taxon>Methanomicrobia</taxon>
        <taxon>Methanosarcinales</taxon>
        <taxon>ANME-2 cluster</taxon>
        <taxon>Candidatus Methanoperedentaceae</taxon>
        <taxon>Candidatus Methanoperedens</taxon>
    </lineage>
</organism>
<gene>
    <name evidence="1" type="ORF">MPEBLZ_01429</name>
</gene>
<protein>
    <recommendedName>
        <fullName evidence="3">Transposase</fullName>
    </recommendedName>
</protein>
<evidence type="ECO:0000313" key="2">
    <source>
        <dbReference type="Proteomes" id="UP000050360"/>
    </source>
</evidence>
<evidence type="ECO:0008006" key="3">
    <source>
        <dbReference type="Google" id="ProtNLM"/>
    </source>
</evidence>
<proteinExistence type="predicted"/>
<dbReference type="Proteomes" id="UP000050360">
    <property type="component" value="Unassembled WGS sequence"/>
</dbReference>
<dbReference type="EMBL" id="LKCM01000118">
    <property type="protein sequence ID" value="KPQ43961.1"/>
    <property type="molecule type" value="Genomic_DNA"/>
</dbReference>
<name>A0A0P7ZGJ2_9EURY</name>
<accession>A0A0P7ZGJ2</accession>
<comment type="caution">
    <text evidence="1">The sequence shown here is derived from an EMBL/GenBank/DDBJ whole genome shotgun (WGS) entry which is preliminary data.</text>
</comment>